<comment type="function">
    <text evidence="9 11">Part of the phosphoribosylformylglycinamidine synthase complex involved in the purines biosynthetic pathway. Catalyzes the ATP-dependent conversion of formylglycinamide ribonucleotide (FGAR) and glutamine to yield formylglycinamidine ribonucleotide (FGAM) and glutamate. The FGAM synthase complex is composed of three subunits. PurQ produces an ammonia molecule by converting glutamine to glutamate. PurL transfers the ammonia molecule to FGAR to form FGAM in an ATP-dependent manner. PurS interacts with PurQ and PurL and is thought to assist in the transfer of the ammonia molecule from PurQ to PurL.</text>
</comment>
<dbReference type="GO" id="GO:0000287">
    <property type="term" value="F:magnesium ion binding"/>
    <property type="evidence" value="ECO:0007669"/>
    <property type="project" value="UniProtKB-UniRule"/>
</dbReference>
<feature type="binding site" evidence="11">
    <location>
        <position position="101"/>
    </location>
    <ligand>
        <name>Mg(2+)</name>
        <dbReference type="ChEBI" id="CHEBI:18420"/>
        <label>1</label>
    </ligand>
</feature>
<dbReference type="GO" id="GO:0005524">
    <property type="term" value="F:ATP binding"/>
    <property type="evidence" value="ECO:0007669"/>
    <property type="project" value="UniProtKB-UniRule"/>
</dbReference>
<feature type="binding site" evidence="11">
    <location>
        <position position="60"/>
    </location>
    <ligand>
        <name>ATP</name>
        <dbReference type="ChEBI" id="CHEBI:30616"/>
    </ligand>
</feature>
<dbReference type="FunFam" id="3.30.1330.10:FF:000004">
    <property type="entry name" value="Phosphoribosylformylglycinamidine synthase subunit PurL"/>
    <property type="match status" value="1"/>
</dbReference>
<dbReference type="CDD" id="cd02203">
    <property type="entry name" value="PurL_repeat1"/>
    <property type="match status" value="1"/>
</dbReference>
<evidence type="ECO:0000259" key="12">
    <source>
        <dbReference type="Pfam" id="PF00586"/>
    </source>
</evidence>
<dbReference type="GO" id="GO:0004642">
    <property type="term" value="F:phosphoribosylformylglycinamidine synthase activity"/>
    <property type="evidence" value="ECO:0007669"/>
    <property type="project" value="UniProtKB-UniRule"/>
</dbReference>
<evidence type="ECO:0000256" key="9">
    <source>
        <dbReference type="ARBA" id="ARBA00059671"/>
    </source>
</evidence>
<dbReference type="InterPro" id="IPR010074">
    <property type="entry name" value="PRibForGlyAmidine_synth_PurL"/>
</dbReference>
<evidence type="ECO:0000256" key="4">
    <source>
        <dbReference type="ARBA" id="ARBA00022741"/>
    </source>
</evidence>
<feature type="binding site" evidence="11">
    <location>
        <position position="556"/>
    </location>
    <ligand>
        <name>Mg(2+)</name>
        <dbReference type="ChEBI" id="CHEBI:18420"/>
        <label>1</label>
    </ligand>
</feature>
<keyword evidence="1 11" id="KW-0963">Cytoplasm</keyword>
<dbReference type="PANTHER" id="PTHR43555:SF1">
    <property type="entry name" value="PHOSPHORIBOSYLFORMYLGLYCINAMIDINE SYNTHASE SUBUNIT PURL"/>
    <property type="match status" value="1"/>
</dbReference>
<feature type="binding site" evidence="11">
    <location>
        <position position="518"/>
    </location>
    <ligand>
        <name>ATP</name>
        <dbReference type="ChEBI" id="CHEBI:30616"/>
    </ligand>
</feature>
<evidence type="ECO:0000313" key="16">
    <source>
        <dbReference type="Proteomes" id="UP000282196"/>
    </source>
</evidence>
<feature type="binding site" evidence="11">
    <location>
        <begin position="331"/>
        <end position="333"/>
    </location>
    <ligand>
        <name>substrate</name>
    </ligand>
</feature>
<dbReference type="Pfam" id="PF02769">
    <property type="entry name" value="AIRS_C"/>
    <property type="match status" value="2"/>
</dbReference>
<name>A0A388TMH5_9BACT</name>
<feature type="binding site" evidence="11">
    <location>
        <position position="125"/>
    </location>
    <ligand>
        <name>Mg(2+)</name>
        <dbReference type="ChEBI" id="CHEBI:18420"/>
        <label>2</label>
    </ligand>
</feature>
<dbReference type="InterPro" id="IPR010918">
    <property type="entry name" value="PurM-like_C_dom"/>
</dbReference>
<feature type="binding site" evidence="11">
    <location>
        <position position="99"/>
    </location>
    <ligand>
        <name>ATP</name>
        <dbReference type="ChEBI" id="CHEBI:30616"/>
    </ligand>
</feature>
<dbReference type="Pfam" id="PF00586">
    <property type="entry name" value="AIRS"/>
    <property type="match status" value="2"/>
</dbReference>
<comment type="caution">
    <text evidence="11">Lacks conserved residue(s) required for the propagation of feature annotation.</text>
</comment>
<dbReference type="InterPro" id="IPR016188">
    <property type="entry name" value="PurM-like_N"/>
</dbReference>
<accession>A0A388TMH5</accession>
<gene>
    <name evidence="11 15" type="primary">purL</name>
    <name evidence="15" type="ORF">RDn1_164</name>
</gene>
<keyword evidence="3 11" id="KW-0479">Metal-binding</keyword>
<feature type="binding site" evidence="11">
    <location>
        <position position="555"/>
    </location>
    <ligand>
        <name>ATP</name>
        <dbReference type="ChEBI" id="CHEBI:30616"/>
    </ligand>
</feature>
<evidence type="ECO:0000259" key="13">
    <source>
        <dbReference type="Pfam" id="PF02769"/>
    </source>
</evidence>
<comment type="similarity">
    <text evidence="11">Belongs to the FGAMS family.</text>
</comment>
<evidence type="ECO:0000256" key="7">
    <source>
        <dbReference type="ARBA" id="ARBA00022842"/>
    </source>
</evidence>
<dbReference type="GO" id="GO:0006189">
    <property type="term" value="P:'de novo' IMP biosynthetic process"/>
    <property type="evidence" value="ECO:0007669"/>
    <property type="project" value="UniProtKB-UniRule"/>
</dbReference>
<evidence type="ECO:0000256" key="1">
    <source>
        <dbReference type="ARBA" id="ARBA00022490"/>
    </source>
</evidence>
<feature type="active site" description="Proton acceptor" evidence="11">
    <location>
        <position position="103"/>
    </location>
</feature>
<comment type="subcellular location">
    <subcellularLocation>
        <location evidence="11">Cytoplasm</location>
    </subcellularLocation>
</comment>
<dbReference type="PIRSF" id="PIRSF001587">
    <property type="entry name" value="FGAM_synthase_II"/>
    <property type="match status" value="1"/>
</dbReference>
<comment type="pathway">
    <text evidence="11">Purine metabolism; IMP biosynthesis via de novo pathway; 5-amino-1-(5-phospho-D-ribosyl)imidazole from N(2)-formyl-N(1)-(5-phospho-D-ribosyl)glycinamide: step 1/2.</text>
</comment>
<feature type="binding site" evidence="11">
    <location>
        <position position="558"/>
    </location>
    <ligand>
        <name>substrate</name>
    </ligand>
</feature>
<keyword evidence="2 11" id="KW-0436">Ligase</keyword>
<evidence type="ECO:0000256" key="2">
    <source>
        <dbReference type="ARBA" id="ARBA00022598"/>
    </source>
</evidence>
<feature type="binding site" evidence="11">
    <location>
        <position position="259"/>
    </location>
    <ligand>
        <name>substrate</name>
    </ligand>
</feature>
<reference evidence="15 16" key="1">
    <citation type="journal article" date="2019" name="ISME J.">
        <title>Genome analyses of uncultured TG2/ZB3 bacteria in 'Margulisbacteria' specifically attached to ectosymbiotic spirochetes of protists in the termite gut.</title>
        <authorList>
            <person name="Utami Y.D."/>
            <person name="Kuwahara H."/>
            <person name="Igai K."/>
            <person name="Murakami T."/>
            <person name="Sugaya K."/>
            <person name="Morikawa T."/>
            <person name="Nagura Y."/>
            <person name="Yuki M."/>
            <person name="Deevong P."/>
            <person name="Inoue T."/>
            <person name="Kihara K."/>
            <person name="Lo N."/>
            <person name="Yamada A."/>
            <person name="Ohkuma M."/>
            <person name="Hongoh Y."/>
        </authorList>
    </citation>
    <scope>NUCLEOTIDE SEQUENCE [LARGE SCALE GENOMIC DNA]</scope>
    <source>
        <strain evidence="15">RsDinE6-01</strain>
    </source>
</reference>
<evidence type="ECO:0000256" key="3">
    <source>
        <dbReference type="ARBA" id="ARBA00022723"/>
    </source>
</evidence>
<comment type="subunit">
    <text evidence="10 11">Monomer. Part of the FGAM synthase complex composed of 1 PurL, 1 PurQ and 2 PurS subunits.</text>
</comment>
<dbReference type="EMBL" id="BGZP01000003">
    <property type="protein sequence ID" value="GBR77505.1"/>
    <property type="molecule type" value="Genomic_DNA"/>
</dbReference>
<feature type="binding site" evidence="11">
    <location>
        <begin position="102"/>
        <end position="105"/>
    </location>
    <ligand>
        <name>substrate</name>
    </ligand>
</feature>
<dbReference type="Proteomes" id="UP000282196">
    <property type="component" value="Unassembled WGS sequence"/>
</dbReference>
<keyword evidence="7 11" id="KW-0460">Magnesium</keyword>
<dbReference type="Gene3D" id="3.90.650.10">
    <property type="entry name" value="PurM-like C-terminal domain"/>
    <property type="match status" value="2"/>
</dbReference>
<dbReference type="FunFam" id="3.90.650.10:FF:000009">
    <property type="entry name" value="Phosphoribosylformylglycinamidine synthase subunit PurL"/>
    <property type="match status" value="1"/>
</dbReference>
<keyword evidence="16" id="KW-1185">Reference proteome</keyword>
<dbReference type="NCBIfam" id="NF002290">
    <property type="entry name" value="PRK01213.1"/>
    <property type="match status" value="1"/>
</dbReference>
<feature type="domain" description="PurM-like C-terminal" evidence="13">
    <location>
        <begin position="594"/>
        <end position="731"/>
    </location>
</feature>
<dbReference type="UniPathway" id="UPA00074">
    <property type="reaction ID" value="UER00128"/>
</dbReference>
<dbReference type="InterPro" id="IPR041609">
    <property type="entry name" value="PurL_linker"/>
</dbReference>
<keyword evidence="4 11" id="KW-0547">Nucleotide-binding</keyword>
<sequence length="764" mass="82882">MTELDFKQTIADTKAFSKKVLKEHGLTDAEYKRIHKILGRHPTITELGMYSVLWSEHCSYKHSKPLLKMFPTTGKYVLQGPGENAGIVDIGNGLALSFKIESHNHPSAVEPYQGAATGVGGIIRDIFTMGARPIASLNSLRFGSIGQDNPRMNYLFNGVVGGIAGYGNCIGIPTVAGEIYFSDSYGTNILVNAMCVGVVQSGNEPVDKLYGPIVRGKAAGIGNKVLYVGADTGRDGIHGATFASVEISKETEEKRSSVQVGDPFKEKVLLEACLELIKTGIVVGMQDMGAAGLTSSTSEMASRSNSGIDMYLDKVPQREKNMTPYEMLLSESQERMVVIVEKGKEQIAYDIFQRWGLHAVEIGEIVEGDKLRCIFQGEIVAEVPARSLADDAPVYECEETEPYYLQQVQEVKIETLSDLDKAQTETVLLKLLSTPNIASKRCVYEQYDHMVQTNTSVAPGIADAAVLRVKGSDKKIAMTTDCNARYAYLDPYTGGAAAMAEAVRNLACVGARPIGATDCLNFANPEKPENFWSMRRACQGIADACRAFETAIISGNVSMYNESALGPIYPTPVIGLVGVIEPHTPRITAQFQNVGDLIFQIGETSNALGGTEYLKIQHDMELGFPPHIDFEKEKQLQEFLINSIEQCVLSSAHDLSEGGLLTALAESAILSDKGAEIQLMSNKLRLDALLFAETQARAIVTISPDKLADFQKLVAKYGVSAQSIGKVVDSSFTVTTNGTKIVDLSLEKIADKYYNAIPKLLSGK</sequence>
<dbReference type="NCBIfam" id="TIGR01736">
    <property type="entry name" value="FGAM_synth_II"/>
    <property type="match status" value="1"/>
</dbReference>
<dbReference type="Gene3D" id="3.30.1330.10">
    <property type="entry name" value="PurM-like, N-terminal domain"/>
    <property type="match status" value="2"/>
</dbReference>
<evidence type="ECO:0000313" key="15">
    <source>
        <dbReference type="EMBL" id="GBR77505.1"/>
    </source>
</evidence>
<dbReference type="EC" id="6.3.5.3" evidence="11"/>
<keyword evidence="5 11" id="KW-0658">Purine biosynthesis</keyword>
<dbReference type="HAMAP" id="MF_00420">
    <property type="entry name" value="PurL_2"/>
    <property type="match status" value="1"/>
</dbReference>
<feature type="domain" description="PurM-like N-terminal" evidence="12">
    <location>
        <begin position="463"/>
        <end position="579"/>
    </location>
</feature>
<proteinExistence type="inferred from homology"/>
<comment type="catalytic activity">
    <reaction evidence="8 11">
        <text>N(2)-formyl-N(1)-(5-phospho-beta-D-ribosyl)glycinamide + L-glutamine + ATP + H2O = 2-formamido-N(1)-(5-O-phospho-beta-D-ribosyl)acetamidine + L-glutamate + ADP + phosphate + H(+)</text>
        <dbReference type="Rhea" id="RHEA:17129"/>
        <dbReference type="ChEBI" id="CHEBI:15377"/>
        <dbReference type="ChEBI" id="CHEBI:15378"/>
        <dbReference type="ChEBI" id="CHEBI:29985"/>
        <dbReference type="ChEBI" id="CHEBI:30616"/>
        <dbReference type="ChEBI" id="CHEBI:43474"/>
        <dbReference type="ChEBI" id="CHEBI:58359"/>
        <dbReference type="ChEBI" id="CHEBI:147286"/>
        <dbReference type="ChEBI" id="CHEBI:147287"/>
        <dbReference type="ChEBI" id="CHEBI:456216"/>
        <dbReference type="EC" id="6.3.5.3"/>
    </reaction>
</comment>
<feature type="domain" description="PurM-like N-terminal" evidence="12">
    <location>
        <begin position="82"/>
        <end position="199"/>
    </location>
</feature>
<feature type="binding site" evidence="11">
    <location>
        <position position="124"/>
    </location>
    <ligand>
        <name>substrate</name>
    </ligand>
</feature>
<organism evidence="15 16">
    <name type="scientific">Candidatus Termititenax dinenymphae</name>
    <dbReference type="NCBI Taxonomy" id="2218523"/>
    <lineage>
        <taxon>Bacteria</taxon>
        <taxon>Bacillati</taxon>
        <taxon>Candidatus Margulisiibacteriota</taxon>
        <taxon>Candidatus Termititenacia</taxon>
        <taxon>Candidatus Termititenacales</taxon>
        <taxon>Candidatus Termititenacaceae</taxon>
        <taxon>Candidatus Termititenax</taxon>
    </lineage>
</organism>
<feature type="active site" evidence="11">
    <location>
        <position position="57"/>
    </location>
</feature>
<feature type="domain" description="Phosphoribosylformylglycinamidine synthase linker" evidence="14">
    <location>
        <begin position="22"/>
        <end position="61"/>
    </location>
</feature>
<dbReference type="CDD" id="cd02204">
    <property type="entry name" value="PurL_repeat2"/>
    <property type="match status" value="1"/>
</dbReference>
<dbReference type="PANTHER" id="PTHR43555">
    <property type="entry name" value="PHOSPHORIBOSYLFORMYLGLYCINAMIDINE SYNTHASE SUBUNIT PURL"/>
    <property type="match status" value="1"/>
</dbReference>
<evidence type="ECO:0000259" key="14">
    <source>
        <dbReference type="Pfam" id="PF18072"/>
    </source>
</evidence>
<dbReference type="SUPFAM" id="SSF55326">
    <property type="entry name" value="PurM N-terminal domain-like"/>
    <property type="match status" value="2"/>
</dbReference>
<dbReference type="SUPFAM" id="SSF56042">
    <property type="entry name" value="PurM C-terminal domain-like"/>
    <property type="match status" value="2"/>
</dbReference>
<dbReference type="AlphaFoldDB" id="A0A388TMH5"/>
<keyword evidence="6 11" id="KW-0067">ATP-binding</keyword>
<feature type="domain" description="PurM-like C-terminal" evidence="13">
    <location>
        <begin position="221"/>
        <end position="373"/>
    </location>
</feature>
<dbReference type="Pfam" id="PF18072">
    <property type="entry name" value="FGAR-AT_linker"/>
    <property type="match status" value="1"/>
</dbReference>
<feature type="binding site" evidence="11">
    <location>
        <position position="287"/>
    </location>
    <ligand>
        <name>Mg(2+)</name>
        <dbReference type="ChEBI" id="CHEBI:18420"/>
        <label>2</label>
    </ligand>
</feature>
<dbReference type="InterPro" id="IPR036676">
    <property type="entry name" value="PurM-like_C_sf"/>
</dbReference>
<comment type="caution">
    <text evidence="15">The sequence shown here is derived from an EMBL/GenBank/DDBJ whole genome shotgun (WGS) entry which is preliminary data.</text>
</comment>
<evidence type="ECO:0000256" key="11">
    <source>
        <dbReference type="HAMAP-Rule" id="MF_00420"/>
    </source>
</evidence>
<evidence type="ECO:0000256" key="5">
    <source>
        <dbReference type="ARBA" id="ARBA00022755"/>
    </source>
</evidence>
<dbReference type="GO" id="GO:0005737">
    <property type="term" value="C:cytoplasm"/>
    <property type="evidence" value="ECO:0007669"/>
    <property type="project" value="UniProtKB-SubCell"/>
</dbReference>
<evidence type="ECO:0000256" key="6">
    <source>
        <dbReference type="ARBA" id="ARBA00022840"/>
    </source>
</evidence>
<evidence type="ECO:0000256" key="10">
    <source>
        <dbReference type="ARBA" id="ARBA00064392"/>
    </source>
</evidence>
<protein>
    <recommendedName>
        <fullName evidence="11">Phosphoribosylformylglycinamidine synthase subunit PurL</fullName>
        <shortName evidence="11">FGAM synthase</shortName>
        <ecNumber evidence="11">6.3.5.3</ecNumber>
    </recommendedName>
    <alternativeName>
        <fullName evidence="11">Formylglycinamide ribonucleotide amidotransferase subunit II</fullName>
        <shortName evidence="11">FGAR amidotransferase II</shortName>
        <shortName evidence="11">FGAR-AT II</shortName>
    </alternativeName>
    <alternativeName>
        <fullName evidence="11">Glutamine amidotransferase PurL</fullName>
    </alternativeName>
    <alternativeName>
        <fullName evidence="11">Phosphoribosylformylglycinamidine synthase subunit II</fullName>
    </alternativeName>
</protein>
<dbReference type="InterPro" id="IPR036921">
    <property type="entry name" value="PurM-like_N_sf"/>
</dbReference>
<evidence type="ECO:0000256" key="8">
    <source>
        <dbReference type="ARBA" id="ARBA00052585"/>
    </source>
</evidence>